<proteinExistence type="predicted"/>
<reference evidence="1" key="1">
    <citation type="journal article" date="2014" name="Front. Microbiol.">
        <title>High frequency of phylogenetically diverse reductive dehalogenase-homologous genes in deep subseafloor sedimentary metagenomes.</title>
        <authorList>
            <person name="Kawai M."/>
            <person name="Futagami T."/>
            <person name="Toyoda A."/>
            <person name="Takaki Y."/>
            <person name="Nishi S."/>
            <person name="Hori S."/>
            <person name="Arai W."/>
            <person name="Tsubouchi T."/>
            <person name="Morono Y."/>
            <person name="Uchiyama I."/>
            <person name="Ito T."/>
            <person name="Fujiyama A."/>
            <person name="Inagaki F."/>
            <person name="Takami H."/>
        </authorList>
    </citation>
    <scope>NUCLEOTIDE SEQUENCE</scope>
    <source>
        <strain evidence="1">Expedition CK06-06</strain>
    </source>
</reference>
<feature type="non-terminal residue" evidence="1">
    <location>
        <position position="1"/>
    </location>
</feature>
<accession>X1JPU6</accession>
<dbReference type="EMBL" id="BARU01049851">
    <property type="protein sequence ID" value="GAH96771.1"/>
    <property type="molecule type" value="Genomic_DNA"/>
</dbReference>
<name>X1JPU6_9ZZZZ</name>
<gene>
    <name evidence="1" type="ORF">S03H2_73076</name>
</gene>
<comment type="caution">
    <text evidence="1">The sequence shown here is derived from an EMBL/GenBank/DDBJ whole genome shotgun (WGS) entry which is preliminary data.</text>
</comment>
<feature type="non-terminal residue" evidence="1">
    <location>
        <position position="33"/>
    </location>
</feature>
<protein>
    <submittedName>
        <fullName evidence="1">Uncharacterized protein</fullName>
    </submittedName>
</protein>
<organism evidence="1">
    <name type="scientific">marine sediment metagenome</name>
    <dbReference type="NCBI Taxonomy" id="412755"/>
    <lineage>
        <taxon>unclassified sequences</taxon>
        <taxon>metagenomes</taxon>
        <taxon>ecological metagenomes</taxon>
    </lineage>
</organism>
<evidence type="ECO:0000313" key="1">
    <source>
        <dbReference type="EMBL" id="GAH96771.1"/>
    </source>
</evidence>
<dbReference type="AlphaFoldDB" id="X1JPU6"/>
<sequence>FSVTLSIPESDFYTLSIFDKVGRKIRNIFKAKR</sequence>